<feature type="compositionally biased region" description="Low complexity" evidence="1">
    <location>
        <begin position="310"/>
        <end position="331"/>
    </location>
</feature>
<dbReference type="AlphaFoldDB" id="A0A835YD24"/>
<name>A0A835YD24_9CHLO</name>
<feature type="region of interest" description="Disordered" evidence="1">
    <location>
        <begin position="156"/>
        <end position="190"/>
    </location>
</feature>
<feature type="region of interest" description="Disordered" evidence="1">
    <location>
        <begin position="251"/>
        <end position="331"/>
    </location>
</feature>
<evidence type="ECO:0000313" key="3">
    <source>
        <dbReference type="Proteomes" id="UP000612055"/>
    </source>
</evidence>
<dbReference type="SUPFAM" id="SSF52266">
    <property type="entry name" value="SGNH hydrolase"/>
    <property type="match status" value="1"/>
</dbReference>
<comment type="caution">
    <text evidence="2">The sequence shown here is derived from an EMBL/GenBank/DDBJ whole genome shotgun (WGS) entry which is preliminary data.</text>
</comment>
<sequence>MTWEPDACVLRRLTADRARRCLVDVGPVFFIGDSVSRYQFLALLHFLAAGKYQHPYDTDRSLTNAHKHDGDSVTQYTNLWKHAKAQVRRHAPEGSSLSYRLKRQDDLEQAHLSLSVPGSNKTADVLYHFTKGASAIEYEEFYAWVSKHVNKLAGGRAVASPKPSPATTSLPSDSAAPAPAGPATSTASALDAGVVGNATVTPKPAEERQDGASRLGGASLEGRALAEEGGGVGPVPMGARIGRRVRVEGEAAGESMVGQSDLVSKAGATGGGADSASGASTWHPPGPIQATPPSAPPASSVAAPQPPATPTLGAAARPPLPAAQSSPPASHPTRALVVLNVCAHYGSSPALAPDVKSALAAARNKLPPGTQVVWRSCTTPLPRYRRVLDAAEAEIAAFAAGIGVPVLDLRGVAMAAVRQGLVTTWNRDTVHFHQWVYGEFNDVLFNVLCPPEP</sequence>
<gene>
    <name evidence="2" type="ORF">HYH03_001422</name>
</gene>
<reference evidence="2" key="1">
    <citation type="journal article" date="2020" name="bioRxiv">
        <title>Comparative genomics of Chlamydomonas.</title>
        <authorList>
            <person name="Craig R.J."/>
            <person name="Hasan A.R."/>
            <person name="Ness R.W."/>
            <person name="Keightley P.D."/>
        </authorList>
    </citation>
    <scope>NUCLEOTIDE SEQUENCE</scope>
    <source>
        <strain evidence="2">CCAP 11/70</strain>
    </source>
</reference>
<organism evidence="2 3">
    <name type="scientific">Edaphochlamys debaryana</name>
    <dbReference type="NCBI Taxonomy" id="47281"/>
    <lineage>
        <taxon>Eukaryota</taxon>
        <taxon>Viridiplantae</taxon>
        <taxon>Chlorophyta</taxon>
        <taxon>core chlorophytes</taxon>
        <taxon>Chlorophyceae</taxon>
        <taxon>CS clade</taxon>
        <taxon>Chlamydomonadales</taxon>
        <taxon>Chlamydomonadales incertae sedis</taxon>
        <taxon>Edaphochlamys</taxon>
    </lineage>
</organism>
<keyword evidence="3" id="KW-1185">Reference proteome</keyword>
<accession>A0A835YD24</accession>
<feature type="compositionally biased region" description="Low complexity" evidence="1">
    <location>
        <begin position="165"/>
        <end position="189"/>
    </location>
</feature>
<proteinExistence type="predicted"/>
<feature type="compositionally biased region" description="Low complexity" evidence="1">
    <location>
        <begin position="288"/>
        <end position="303"/>
    </location>
</feature>
<protein>
    <submittedName>
        <fullName evidence="2">Uncharacterized protein</fullName>
    </submittedName>
</protein>
<evidence type="ECO:0000256" key="1">
    <source>
        <dbReference type="SAM" id="MobiDB-lite"/>
    </source>
</evidence>
<dbReference type="OrthoDB" id="413579at2759"/>
<dbReference type="EMBL" id="JAEHOE010000003">
    <property type="protein sequence ID" value="KAG2500655.1"/>
    <property type="molecule type" value="Genomic_DNA"/>
</dbReference>
<dbReference type="Proteomes" id="UP000612055">
    <property type="component" value="Unassembled WGS sequence"/>
</dbReference>
<evidence type="ECO:0000313" key="2">
    <source>
        <dbReference type="EMBL" id="KAG2500655.1"/>
    </source>
</evidence>